<comment type="caution">
    <text evidence="1">The sequence shown here is derived from an EMBL/GenBank/DDBJ whole genome shotgun (WGS) entry which is preliminary data.</text>
</comment>
<accession>A0AA86RVQ1</accession>
<evidence type="ECO:0000313" key="2">
    <source>
        <dbReference type="EMBL" id="CAL5984569.1"/>
    </source>
</evidence>
<reference evidence="1" key="1">
    <citation type="submission" date="2023-06" db="EMBL/GenBank/DDBJ databases">
        <authorList>
            <person name="Kurt Z."/>
        </authorList>
    </citation>
    <scope>NUCLEOTIDE SEQUENCE</scope>
</reference>
<sequence>METKPSLFILKDVQKIFIRSGKYNAFIDMKDAEQLNKLEQNNVLVLVLNLLTRSQKYFLVNTTNLKSIKKSWYLQFNRYFSMILIPSLIITFLKNNIQCRLRDNWLRWLKKLRVNQYE</sequence>
<evidence type="ECO:0000313" key="1">
    <source>
        <dbReference type="EMBL" id="CAI9978754.1"/>
    </source>
</evidence>
<gene>
    <name evidence="1" type="ORF">HINF_LOCUS66399</name>
    <name evidence="2" type="ORF">HINF_LOCUS8165</name>
</gene>
<evidence type="ECO:0000313" key="3">
    <source>
        <dbReference type="Proteomes" id="UP001642409"/>
    </source>
</evidence>
<organism evidence="1">
    <name type="scientific">Hexamita inflata</name>
    <dbReference type="NCBI Taxonomy" id="28002"/>
    <lineage>
        <taxon>Eukaryota</taxon>
        <taxon>Metamonada</taxon>
        <taxon>Diplomonadida</taxon>
        <taxon>Hexamitidae</taxon>
        <taxon>Hexamitinae</taxon>
        <taxon>Hexamita</taxon>
    </lineage>
</organism>
<dbReference type="EMBL" id="CATOUU010001186">
    <property type="protein sequence ID" value="CAI9978754.1"/>
    <property type="molecule type" value="Genomic_DNA"/>
</dbReference>
<reference evidence="2 3" key="2">
    <citation type="submission" date="2024-07" db="EMBL/GenBank/DDBJ databases">
        <authorList>
            <person name="Akdeniz Z."/>
        </authorList>
    </citation>
    <scope>NUCLEOTIDE SEQUENCE [LARGE SCALE GENOMIC DNA]</scope>
</reference>
<dbReference type="AlphaFoldDB" id="A0AA86RVQ1"/>
<name>A0AA86RVQ1_9EUKA</name>
<dbReference type="Proteomes" id="UP001642409">
    <property type="component" value="Unassembled WGS sequence"/>
</dbReference>
<protein>
    <submittedName>
        <fullName evidence="2">Hypothetical_protein</fullName>
    </submittedName>
</protein>
<proteinExistence type="predicted"/>
<dbReference type="EMBL" id="CAXDID020000017">
    <property type="protein sequence ID" value="CAL5984569.1"/>
    <property type="molecule type" value="Genomic_DNA"/>
</dbReference>
<keyword evidence="3" id="KW-1185">Reference proteome</keyword>